<name>A0A376BBH4_9ASCO</name>
<dbReference type="GO" id="GO:0006606">
    <property type="term" value="P:protein import into nucleus"/>
    <property type="evidence" value="ECO:0007669"/>
    <property type="project" value="InterPro"/>
</dbReference>
<dbReference type="GO" id="GO:0005737">
    <property type="term" value="C:cytoplasm"/>
    <property type="evidence" value="ECO:0007669"/>
    <property type="project" value="UniProtKB-SubCell"/>
</dbReference>
<evidence type="ECO:0000256" key="6">
    <source>
        <dbReference type="SAM" id="MobiDB-lite"/>
    </source>
</evidence>
<feature type="compositionally biased region" description="Acidic residues" evidence="6">
    <location>
        <begin position="378"/>
        <end position="392"/>
    </location>
</feature>
<proteinExistence type="predicted"/>
<dbReference type="Gene3D" id="1.25.10.10">
    <property type="entry name" value="Leucine-rich Repeat Variant"/>
    <property type="match status" value="1"/>
</dbReference>
<feature type="region of interest" description="Disordered" evidence="6">
    <location>
        <begin position="349"/>
        <end position="392"/>
    </location>
</feature>
<keyword evidence="3" id="KW-0963">Cytoplasm</keyword>
<dbReference type="InterPro" id="IPR011989">
    <property type="entry name" value="ARM-like"/>
</dbReference>
<dbReference type="PANTHER" id="PTHR10527">
    <property type="entry name" value="IMPORTIN BETA"/>
    <property type="match status" value="1"/>
</dbReference>
<protein>
    <submittedName>
        <fullName evidence="7">Related to Importin subunit beta-2</fullName>
    </submittedName>
</protein>
<evidence type="ECO:0000256" key="5">
    <source>
        <dbReference type="ARBA" id="ARBA00022927"/>
    </source>
</evidence>
<dbReference type="VEuPathDB" id="FungiDB:SCODWIG_03655"/>
<evidence type="ECO:0000313" key="7">
    <source>
        <dbReference type="EMBL" id="SSD61894.1"/>
    </source>
</evidence>
<reference evidence="8" key="1">
    <citation type="submission" date="2018-06" db="EMBL/GenBank/DDBJ databases">
        <authorList>
            <person name="Guldener U."/>
        </authorList>
    </citation>
    <scope>NUCLEOTIDE SEQUENCE [LARGE SCALE GENOMIC DNA]</scope>
    <source>
        <strain evidence="8">UTAD17</strain>
    </source>
</reference>
<keyword evidence="4" id="KW-0677">Repeat</keyword>
<comment type="subcellular location">
    <subcellularLocation>
        <location evidence="1">Cytoplasm</location>
    </subcellularLocation>
</comment>
<sequence>MVSTWSPDLNNVQQLCEILQNSMSPNHELRTQSMQLLDSFKEQPEFLNYLCYILLLEGKDPTISATAGLLLKNCLLLPLDNNNNNNVMNNHGLVLDDYIKLNIIKGLSPAYPKLVTNITGIVITTLFSTYFARSHRDDPLGLQLLLNLLTLVKTEKNEASIKALSKIMEDAAQFFQLPWTVEEVKPIEVLIQAFLEFISLDAYSDSFIIRSETIKCLNCIIPLNSQFFIVQLDFFLQSIFTLATNDSNDKVREQICITFTTLLDFRPDKLIDNLQGIIQFVLHLINNSSIEGNKSRVGLEACEFLLSLSNNSHIPEILIKPYLPSIIPALITHMCFDEEEILIVDSLNDEDDSGVPDKDEDIKPLISSATKSKARPNEEEEDDDDNDVGTDGDEIDTSWSLRKCSAATLDSLTNLLPQDVIKISYPLLRQHLASEKWYVREATILALGAMAEGGIKYASDQLSIIIPFLVEELKDHWYPVRKMSCWTLSRFSPWIYSDNTEFLLPVLEPILNNVLFDKRKCVQQAAISCVAYFIDNADYEIVSTLLYNELLSTFTKCFTTYQKRNMFVLYDAIGSLAEKVEFDERAMSTVIPPLLNKWNVVTDTDKELWPLLECLSYVIISLGEFFLPLAPQVFSRVWFILCNCVELEARSQQDPTVVVPEKDFEITSLDLIDGLIQGLNSSIENTLIFAQASPNIFDVLLEVLKDPTHEVRQSAFALLGDVAYYYTDKLQPYQDQPYKDYLPKFLAVIGNEIMHNDELDSVGAVNSLNNAIWALGLISERIDLQEYIIDLSRVVLDLFLGGGDGVNNNTAIAVHISIVENLAVCIGRMGIHHPEIFSTNDSPFCSINAIEKWCDSCIDIPDPEEKTVCYHGFIRIMNLIDRTKIRMNCIILKKMLKGLMENVDLKAINQDLYGFLINNSELVSQLNTNSPEYQFVAQIM</sequence>
<evidence type="ECO:0000256" key="1">
    <source>
        <dbReference type="ARBA" id="ARBA00004496"/>
    </source>
</evidence>
<dbReference type="AlphaFoldDB" id="A0A376BBH4"/>
<evidence type="ECO:0000313" key="8">
    <source>
        <dbReference type="Proteomes" id="UP000262825"/>
    </source>
</evidence>
<dbReference type="InterPro" id="IPR040122">
    <property type="entry name" value="Importin_beta"/>
</dbReference>
<evidence type="ECO:0000256" key="2">
    <source>
        <dbReference type="ARBA" id="ARBA00022448"/>
    </source>
</evidence>
<evidence type="ECO:0000256" key="4">
    <source>
        <dbReference type="ARBA" id="ARBA00022737"/>
    </source>
</evidence>
<keyword evidence="8" id="KW-1185">Reference proteome</keyword>
<dbReference type="Pfam" id="PF13513">
    <property type="entry name" value="HEAT_EZ"/>
    <property type="match status" value="1"/>
</dbReference>
<dbReference type="EMBL" id="UFAJ01000968">
    <property type="protein sequence ID" value="SSD61894.1"/>
    <property type="molecule type" value="Genomic_DNA"/>
</dbReference>
<gene>
    <name evidence="7" type="ORF">SCODWIG_03655</name>
</gene>
<keyword evidence="5" id="KW-0653">Protein transport</keyword>
<dbReference type="Proteomes" id="UP000262825">
    <property type="component" value="Unassembled WGS sequence"/>
</dbReference>
<dbReference type="InterPro" id="IPR016024">
    <property type="entry name" value="ARM-type_fold"/>
</dbReference>
<keyword evidence="2" id="KW-0813">Transport</keyword>
<accession>A0A376BBH4</accession>
<dbReference type="SUPFAM" id="SSF48371">
    <property type="entry name" value="ARM repeat"/>
    <property type="match status" value="1"/>
</dbReference>
<organism evidence="7 8">
    <name type="scientific">Saccharomycodes ludwigii</name>
    <dbReference type="NCBI Taxonomy" id="36035"/>
    <lineage>
        <taxon>Eukaryota</taxon>
        <taxon>Fungi</taxon>
        <taxon>Dikarya</taxon>
        <taxon>Ascomycota</taxon>
        <taxon>Saccharomycotina</taxon>
        <taxon>Saccharomycetes</taxon>
        <taxon>Saccharomycodales</taxon>
        <taxon>Saccharomycodaceae</taxon>
        <taxon>Saccharomycodes</taxon>
    </lineage>
</organism>
<evidence type="ECO:0000256" key="3">
    <source>
        <dbReference type="ARBA" id="ARBA00022490"/>
    </source>
</evidence>